<evidence type="ECO:0000313" key="2">
    <source>
        <dbReference type="Proteomes" id="UP000499080"/>
    </source>
</evidence>
<accession>A0A4Y2KR14</accession>
<name>A0A4Y2KR14_ARAVE</name>
<proteinExistence type="predicted"/>
<dbReference type="Proteomes" id="UP000499080">
    <property type="component" value="Unassembled WGS sequence"/>
</dbReference>
<evidence type="ECO:0000313" key="1">
    <source>
        <dbReference type="EMBL" id="GBN04612.1"/>
    </source>
</evidence>
<organism evidence="1 2">
    <name type="scientific">Araneus ventricosus</name>
    <name type="common">Orbweaver spider</name>
    <name type="synonym">Epeira ventricosa</name>
    <dbReference type="NCBI Taxonomy" id="182803"/>
    <lineage>
        <taxon>Eukaryota</taxon>
        <taxon>Metazoa</taxon>
        <taxon>Ecdysozoa</taxon>
        <taxon>Arthropoda</taxon>
        <taxon>Chelicerata</taxon>
        <taxon>Arachnida</taxon>
        <taxon>Araneae</taxon>
        <taxon>Araneomorphae</taxon>
        <taxon>Entelegynae</taxon>
        <taxon>Araneoidea</taxon>
        <taxon>Araneidae</taxon>
        <taxon>Araneus</taxon>
    </lineage>
</organism>
<protein>
    <submittedName>
        <fullName evidence="1">Uncharacterized protein</fullName>
    </submittedName>
</protein>
<gene>
    <name evidence="1" type="ORF">AVEN_214982_1</name>
</gene>
<dbReference type="AlphaFoldDB" id="A0A4Y2KR14"/>
<comment type="caution">
    <text evidence="1">The sequence shown here is derived from an EMBL/GenBank/DDBJ whole genome shotgun (WGS) entry which is preliminary data.</text>
</comment>
<dbReference type="EMBL" id="BGPR01004900">
    <property type="protein sequence ID" value="GBN04612.1"/>
    <property type="molecule type" value="Genomic_DNA"/>
</dbReference>
<reference evidence="1 2" key="1">
    <citation type="journal article" date="2019" name="Sci. Rep.">
        <title>Orb-weaving spider Araneus ventricosus genome elucidates the spidroin gene catalogue.</title>
        <authorList>
            <person name="Kono N."/>
            <person name="Nakamura H."/>
            <person name="Ohtoshi R."/>
            <person name="Moran D.A.P."/>
            <person name="Shinohara A."/>
            <person name="Yoshida Y."/>
            <person name="Fujiwara M."/>
            <person name="Mori M."/>
            <person name="Tomita M."/>
            <person name="Arakawa K."/>
        </authorList>
    </citation>
    <scope>NUCLEOTIDE SEQUENCE [LARGE SCALE GENOMIC DNA]</scope>
</reference>
<sequence>MDYQGKRIFFHSGRRRFVVPKLNFETKQYIDMIDWFKCDVTEPPITADLTVEELKWHHSVQLLTTARLLPLEINQESILVTTDALDLNSVTRFNIVWRVRTFLFLPKACRKTRYMSGIAVFDKPFYSKCPMIFRPTPHED</sequence>
<keyword evidence="2" id="KW-1185">Reference proteome</keyword>